<dbReference type="PANTHER" id="PTHR34726">
    <property type="entry name" value="GBP DOMAIN-CONTAINING PROTEIN"/>
    <property type="match status" value="1"/>
</dbReference>
<feature type="compositionally biased region" description="Polar residues" evidence="1">
    <location>
        <begin position="339"/>
        <end position="350"/>
    </location>
</feature>
<sequence>MDNYIGGDANSSKSESETMDGVIVTILGAYNRGKSFLRATDQIYIKQILKYCKSTNKKTGIIIVHNLLDLSTVHDVTTIIEEEVKSVFEATEDEMQISVNGSHRTIRFFKSIQEGIHLRYFILAKAESESEAAKRWNTQSFDGVMNIFQASSEYKRHLDIISSMINFINDKLPQLLLRDNSENSNPQQSLQIVQYNNQPYIVLSDRKDLEDLKQDSPYKLELVKPIVYDDSGYFIRHESSHWQPRHNLYGNEDHICAIFELPGVKQKDVKNLKIRENSIFIEGIRSDLKMSPTYVVLHQSEIPSGSFKLEIPLPRAVDLDSAEAERERDKDRTERSKAQKNTTQLIESNT</sequence>
<dbReference type="AlphaFoldDB" id="A0A815BEU0"/>
<keyword evidence="4" id="KW-1185">Reference proteome</keyword>
<dbReference type="Proteomes" id="UP000681722">
    <property type="component" value="Unassembled WGS sequence"/>
</dbReference>
<dbReference type="PANTHER" id="PTHR34726:SF3">
    <property type="entry name" value="GUANYLATE-BINDING PROTEIN N-TERMINAL DOMAIN-CONTAINING PROTEIN-RELATED"/>
    <property type="match status" value="1"/>
</dbReference>
<evidence type="ECO:0000313" key="2">
    <source>
        <dbReference type="EMBL" id="CAF1270444.1"/>
    </source>
</evidence>
<feature type="region of interest" description="Disordered" evidence="1">
    <location>
        <begin position="320"/>
        <end position="350"/>
    </location>
</feature>
<proteinExistence type="predicted"/>
<dbReference type="Proteomes" id="UP000663829">
    <property type="component" value="Unassembled WGS sequence"/>
</dbReference>
<feature type="compositionally biased region" description="Basic and acidic residues" evidence="1">
    <location>
        <begin position="323"/>
        <end position="337"/>
    </location>
</feature>
<evidence type="ECO:0000256" key="1">
    <source>
        <dbReference type="SAM" id="MobiDB-lite"/>
    </source>
</evidence>
<gene>
    <name evidence="2" type="ORF">GPM918_LOCUS27056</name>
    <name evidence="3" type="ORF">SRO942_LOCUS27320</name>
</gene>
<name>A0A815BEU0_9BILA</name>
<protein>
    <submittedName>
        <fullName evidence="2">Uncharacterized protein</fullName>
    </submittedName>
</protein>
<reference evidence="2" key="1">
    <citation type="submission" date="2021-02" db="EMBL/GenBank/DDBJ databases">
        <authorList>
            <person name="Nowell W R."/>
        </authorList>
    </citation>
    <scope>NUCLEOTIDE SEQUENCE</scope>
</reference>
<dbReference type="OrthoDB" id="2135133at2759"/>
<accession>A0A815BEU0</accession>
<evidence type="ECO:0000313" key="4">
    <source>
        <dbReference type="Proteomes" id="UP000663829"/>
    </source>
</evidence>
<organism evidence="2 4">
    <name type="scientific">Didymodactylos carnosus</name>
    <dbReference type="NCBI Taxonomy" id="1234261"/>
    <lineage>
        <taxon>Eukaryota</taxon>
        <taxon>Metazoa</taxon>
        <taxon>Spiralia</taxon>
        <taxon>Gnathifera</taxon>
        <taxon>Rotifera</taxon>
        <taxon>Eurotatoria</taxon>
        <taxon>Bdelloidea</taxon>
        <taxon>Philodinida</taxon>
        <taxon>Philodinidae</taxon>
        <taxon>Didymodactylos</taxon>
    </lineage>
</organism>
<dbReference type="EMBL" id="CAJNOQ010011185">
    <property type="protein sequence ID" value="CAF1270444.1"/>
    <property type="molecule type" value="Genomic_DNA"/>
</dbReference>
<dbReference type="CDD" id="cd06464">
    <property type="entry name" value="ACD_sHsps-like"/>
    <property type="match status" value="1"/>
</dbReference>
<dbReference type="InterPro" id="IPR008978">
    <property type="entry name" value="HSP20-like_chaperone"/>
</dbReference>
<comment type="caution">
    <text evidence="2">The sequence shown here is derived from an EMBL/GenBank/DDBJ whole genome shotgun (WGS) entry which is preliminary data.</text>
</comment>
<dbReference type="EMBL" id="CAJOBC010023145">
    <property type="protein sequence ID" value="CAF4058187.1"/>
    <property type="molecule type" value="Genomic_DNA"/>
</dbReference>
<dbReference type="Gene3D" id="2.60.40.790">
    <property type="match status" value="1"/>
</dbReference>
<dbReference type="SUPFAM" id="SSF49764">
    <property type="entry name" value="HSP20-like chaperones"/>
    <property type="match status" value="1"/>
</dbReference>
<evidence type="ECO:0000313" key="3">
    <source>
        <dbReference type="EMBL" id="CAF4058187.1"/>
    </source>
</evidence>